<evidence type="ECO:0000256" key="1">
    <source>
        <dbReference type="SAM" id="MobiDB-lite"/>
    </source>
</evidence>
<dbReference type="Proteomes" id="UP001479933">
    <property type="component" value="Chromosome"/>
</dbReference>
<keyword evidence="2" id="KW-1133">Transmembrane helix</keyword>
<evidence type="ECO:0000313" key="4">
    <source>
        <dbReference type="Proteomes" id="UP001479933"/>
    </source>
</evidence>
<name>A0ABZ2U090_9ACTN</name>
<evidence type="ECO:0000256" key="2">
    <source>
        <dbReference type="SAM" id="Phobius"/>
    </source>
</evidence>
<sequence length="147" mass="16497">MNTEPTPRDDQESEVPERSALLTLAHRMRHIYKTRVRTTTVVLIVAFLGLWVLYSFTSQHYSPDENTTVTKVQQTRQPSTTYQEPTTEEPQTTDETPTSTDTGTPQTGVETTEPSQSSTPPNVFEQRIPTAETTIEQTQTPGSSNRP</sequence>
<dbReference type="EMBL" id="CP136137">
    <property type="protein sequence ID" value="WYY06044.1"/>
    <property type="molecule type" value="Genomic_DNA"/>
</dbReference>
<feature type="compositionally biased region" description="Polar residues" evidence="1">
    <location>
        <begin position="61"/>
        <end position="76"/>
    </location>
</feature>
<evidence type="ECO:0000313" key="3">
    <source>
        <dbReference type="EMBL" id="WYY06044.1"/>
    </source>
</evidence>
<organism evidence="3 4">
    <name type="scientific">Gordonia hydrophobica</name>
    <dbReference type="NCBI Taxonomy" id="40516"/>
    <lineage>
        <taxon>Bacteria</taxon>
        <taxon>Bacillati</taxon>
        <taxon>Actinomycetota</taxon>
        <taxon>Actinomycetes</taxon>
        <taxon>Mycobacteriales</taxon>
        <taxon>Gordoniaceae</taxon>
        <taxon>Gordonia</taxon>
    </lineage>
</organism>
<proteinExistence type="predicted"/>
<feature type="region of interest" description="Disordered" evidence="1">
    <location>
        <begin position="61"/>
        <end position="147"/>
    </location>
</feature>
<keyword evidence="2" id="KW-0472">Membrane</keyword>
<reference evidence="3 4" key="1">
    <citation type="journal article" date="2023" name="Virus Evol.">
        <title>Computational host range prediction-The good, the bad, and the ugly.</title>
        <authorList>
            <person name="Howell A.A."/>
            <person name="Versoza C.J."/>
            <person name="Pfeifer S.P."/>
        </authorList>
    </citation>
    <scope>NUCLEOTIDE SEQUENCE [LARGE SCALE GENOMIC DNA]</scope>
    <source>
        <strain evidence="3 4">1610/1b</strain>
    </source>
</reference>
<feature type="compositionally biased region" description="Low complexity" evidence="1">
    <location>
        <begin position="77"/>
        <end position="108"/>
    </location>
</feature>
<feature type="compositionally biased region" description="Polar residues" evidence="1">
    <location>
        <begin position="109"/>
        <end position="121"/>
    </location>
</feature>
<feature type="transmembrane region" description="Helical" evidence="2">
    <location>
        <begin position="36"/>
        <end position="54"/>
    </location>
</feature>
<feature type="compositionally biased region" description="Polar residues" evidence="1">
    <location>
        <begin position="131"/>
        <end position="147"/>
    </location>
</feature>
<keyword evidence="2" id="KW-0812">Transmembrane</keyword>
<accession>A0ABZ2U090</accession>
<keyword evidence="4" id="KW-1185">Reference proteome</keyword>
<dbReference type="RefSeq" id="WP_066161660.1">
    <property type="nucleotide sequence ID" value="NZ_CP136137.1"/>
</dbReference>
<gene>
    <name evidence="3" type="ORF">RVF87_13260</name>
</gene>
<protein>
    <submittedName>
        <fullName evidence="3">Uncharacterized protein</fullName>
    </submittedName>
</protein>